<gene>
    <name evidence="19" type="ORF">EUU23_12040</name>
</gene>
<keyword evidence="12" id="KW-0961">Cell wall biogenesis/degradation</keyword>
<sequence>MARAYTPNSGRGSFMTWIARLFKIGIGGFLLGLMVVGIFVAIARGEIDSFEDLKASPNGQMIRIRAADGTVIQSLGPSFGRWLTFKQLPKEMKEAMVAVEDRRYYMHPGVDPIGITRSFYVRAIEGRWTQGGSTITQQLARNIYLNSNKEFGRKIREIILALAMETKFSKEQILELYLNKVYFGGGAYGVDAASRKFFDHGAEDLSLAEAAIIAGLVKAPSRYSPTADARAALDRAEVVVEVMQDAGMITAAQAAAVKPAQVKIASEPPQDSVRYFTDWVLPQLDGLIDETEKPIDVWTTLDLKMQRAATAAIVANAPKGTQGALVAIDRDGAVKAMVGGTDYVTSNYNRAVTAVRQPGSAWKLFVYLTALESGYRPEDKVVDEPVEIEGWQPRNSGGSYAGEITLRTAFAYSKNTVAAKIGEEVGTSSIANMAKRFGITTPINTQPSMVLGTSEARVIDMTRAFAAVAAKGRSITPYGISKVTTIDGDVIYSAKPQKSIQLVEEWVAAGMTDLMQTAVATGTGRAANIGRPAAGKTGTTSSNKDGWFLGFSSGLTTGVWMGRDNARAVGGLEGGRAPAQAWAAFMRVAVANRPVEQFATEVTFPERLEEEELLLGEDGEPLILDENGNPIEGVPSVDDPGLPDGIRSEQLDEEFIDKAIGRRPVDAQPEPDEPTGL</sequence>
<dbReference type="RefSeq" id="WP_160354329.1">
    <property type="nucleotide sequence ID" value="NZ_SDWJ01000002.1"/>
</dbReference>
<evidence type="ECO:0000256" key="1">
    <source>
        <dbReference type="ARBA" id="ARBA00004752"/>
    </source>
</evidence>
<dbReference type="GO" id="GO:0008955">
    <property type="term" value="F:peptidoglycan glycosyltransferase activity"/>
    <property type="evidence" value="ECO:0007669"/>
    <property type="project" value="UniProtKB-EC"/>
</dbReference>
<keyword evidence="20" id="KW-1185">Reference proteome</keyword>
<feature type="transmembrane region" description="Helical" evidence="16">
    <location>
        <begin position="21"/>
        <end position="43"/>
    </location>
</feature>
<dbReference type="SUPFAM" id="SSF56601">
    <property type="entry name" value="beta-lactamase/transpeptidase-like"/>
    <property type="match status" value="1"/>
</dbReference>
<proteinExistence type="inferred from homology"/>
<dbReference type="InterPro" id="IPR036950">
    <property type="entry name" value="PBP_transglycosylase"/>
</dbReference>
<evidence type="ECO:0000259" key="18">
    <source>
        <dbReference type="Pfam" id="PF00912"/>
    </source>
</evidence>
<dbReference type="GO" id="GO:0008658">
    <property type="term" value="F:penicillin binding"/>
    <property type="evidence" value="ECO:0007669"/>
    <property type="project" value="InterPro"/>
</dbReference>
<dbReference type="GO" id="GO:0030288">
    <property type="term" value="C:outer membrane-bounded periplasmic space"/>
    <property type="evidence" value="ECO:0007669"/>
    <property type="project" value="TreeGrafter"/>
</dbReference>
<dbReference type="InterPro" id="IPR001264">
    <property type="entry name" value="Glyco_trans_51"/>
</dbReference>
<keyword evidence="16" id="KW-0812">Transmembrane</keyword>
<keyword evidence="8" id="KW-0378">Hydrolase</keyword>
<comment type="catalytic activity">
    <reaction evidence="14">
        <text>[GlcNAc-(1-&gt;4)-Mur2Ac(oyl-L-Ala-gamma-D-Glu-L-Lys-D-Ala-D-Ala)](n)-di-trans,octa-cis-undecaprenyl diphosphate + beta-D-GlcNAc-(1-&gt;4)-Mur2Ac(oyl-L-Ala-gamma-D-Glu-L-Lys-D-Ala-D-Ala)-di-trans,octa-cis-undecaprenyl diphosphate = [GlcNAc-(1-&gt;4)-Mur2Ac(oyl-L-Ala-gamma-D-Glu-L-Lys-D-Ala-D-Ala)](n+1)-di-trans,octa-cis-undecaprenyl diphosphate + di-trans,octa-cis-undecaprenyl diphosphate + H(+)</text>
        <dbReference type="Rhea" id="RHEA:23708"/>
        <dbReference type="Rhea" id="RHEA-COMP:9602"/>
        <dbReference type="Rhea" id="RHEA-COMP:9603"/>
        <dbReference type="ChEBI" id="CHEBI:15378"/>
        <dbReference type="ChEBI" id="CHEBI:58405"/>
        <dbReference type="ChEBI" id="CHEBI:60033"/>
        <dbReference type="ChEBI" id="CHEBI:78435"/>
        <dbReference type="EC" id="2.4.99.28"/>
    </reaction>
</comment>
<dbReference type="GO" id="GO:0071555">
    <property type="term" value="P:cell wall organization"/>
    <property type="evidence" value="ECO:0007669"/>
    <property type="project" value="UniProtKB-KW"/>
</dbReference>
<evidence type="ECO:0000256" key="6">
    <source>
        <dbReference type="ARBA" id="ARBA00022676"/>
    </source>
</evidence>
<evidence type="ECO:0000313" key="20">
    <source>
        <dbReference type="Proteomes" id="UP000471147"/>
    </source>
</evidence>
<protein>
    <submittedName>
        <fullName evidence="19">PBP1A family penicillin-binding protein</fullName>
    </submittedName>
</protein>
<dbReference type="EMBL" id="SDWJ01000002">
    <property type="protein sequence ID" value="MVZ98423.1"/>
    <property type="molecule type" value="Genomic_DNA"/>
</dbReference>
<evidence type="ECO:0000256" key="7">
    <source>
        <dbReference type="ARBA" id="ARBA00022679"/>
    </source>
</evidence>
<keyword evidence="4" id="KW-0121">Carboxypeptidase</keyword>
<dbReference type="PANTHER" id="PTHR32282:SF33">
    <property type="entry name" value="PEPTIDOGLYCAN GLYCOSYLTRANSFERASE"/>
    <property type="match status" value="1"/>
</dbReference>
<dbReference type="Pfam" id="PF00905">
    <property type="entry name" value="Transpeptidase"/>
    <property type="match status" value="1"/>
</dbReference>
<dbReference type="UniPathway" id="UPA00219"/>
<evidence type="ECO:0000256" key="5">
    <source>
        <dbReference type="ARBA" id="ARBA00022670"/>
    </source>
</evidence>
<dbReference type="InterPro" id="IPR012338">
    <property type="entry name" value="Beta-lactam/transpept-like"/>
</dbReference>
<evidence type="ECO:0000256" key="12">
    <source>
        <dbReference type="ARBA" id="ARBA00023316"/>
    </source>
</evidence>
<feature type="domain" description="Penicillin-binding protein transpeptidase" evidence="17">
    <location>
        <begin position="324"/>
        <end position="552"/>
    </location>
</feature>
<dbReference type="InterPro" id="IPR023346">
    <property type="entry name" value="Lysozyme-like_dom_sf"/>
</dbReference>
<evidence type="ECO:0000256" key="15">
    <source>
        <dbReference type="SAM" id="MobiDB-lite"/>
    </source>
</evidence>
<comment type="similarity">
    <text evidence="2">In the C-terminal section; belongs to the transpeptidase family.</text>
</comment>
<feature type="region of interest" description="Disordered" evidence="15">
    <location>
        <begin position="627"/>
        <end position="677"/>
    </location>
</feature>
<evidence type="ECO:0000256" key="14">
    <source>
        <dbReference type="ARBA" id="ARBA00049902"/>
    </source>
</evidence>
<evidence type="ECO:0000313" key="19">
    <source>
        <dbReference type="EMBL" id="MVZ98423.1"/>
    </source>
</evidence>
<evidence type="ECO:0000256" key="3">
    <source>
        <dbReference type="ARBA" id="ARBA00007739"/>
    </source>
</evidence>
<accession>A0A6I4M253</accession>
<dbReference type="OrthoDB" id="9766909at2"/>
<feature type="domain" description="Glycosyl transferase family 51" evidence="18">
    <location>
        <begin position="70"/>
        <end position="244"/>
    </location>
</feature>
<dbReference type="Pfam" id="PF00912">
    <property type="entry name" value="Transgly"/>
    <property type="match status" value="1"/>
</dbReference>
<evidence type="ECO:0000256" key="10">
    <source>
        <dbReference type="ARBA" id="ARBA00022984"/>
    </source>
</evidence>
<organism evidence="19 20">
    <name type="scientific">Sphingorhabdus profundilacus</name>
    <dbReference type="NCBI Taxonomy" id="2509718"/>
    <lineage>
        <taxon>Bacteria</taxon>
        <taxon>Pseudomonadati</taxon>
        <taxon>Pseudomonadota</taxon>
        <taxon>Alphaproteobacteria</taxon>
        <taxon>Sphingomonadales</taxon>
        <taxon>Sphingomonadaceae</taxon>
        <taxon>Sphingorhabdus</taxon>
    </lineage>
</organism>
<reference evidence="19 20" key="1">
    <citation type="submission" date="2019-01" db="EMBL/GenBank/DDBJ databases">
        <title>Sphingorhabdus lacus sp.nov., isolated from an oligotrophic freshwater lake.</title>
        <authorList>
            <person name="Park M."/>
        </authorList>
    </citation>
    <scope>NUCLEOTIDE SEQUENCE [LARGE SCALE GENOMIC DNA]</scope>
    <source>
        <strain evidence="19 20">IMCC26285</strain>
    </source>
</reference>
<evidence type="ECO:0000256" key="11">
    <source>
        <dbReference type="ARBA" id="ARBA00023268"/>
    </source>
</evidence>
<keyword evidence="16" id="KW-1133">Transmembrane helix</keyword>
<comment type="similarity">
    <text evidence="3">In the N-terminal section; belongs to the glycosyltransferase 51 family.</text>
</comment>
<dbReference type="GO" id="GO:0009252">
    <property type="term" value="P:peptidoglycan biosynthetic process"/>
    <property type="evidence" value="ECO:0007669"/>
    <property type="project" value="UniProtKB-UniPathway"/>
</dbReference>
<evidence type="ECO:0000259" key="17">
    <source>
        <dbReference type="Pfam" id="PF00905"/>
    </source>
</evidence>
<dbReference type="PANTHER" id="PTHR32282">
    <property type="entry name" value="BINDING PROTEIN TRANSPEPTIDASE, PUTATIVE-RELATED"/>
    <property type="match status" value="1"/>
</dbReference>
<keyword evidence="5" id="KW-0645">Protease</keyword>
<dbReference type="NCBIfam" id="TIGR02074">
    <property type="entry name" value="PBP_1a_fam"/>
    <property type="match status" value="1"/>
</dbReference>
<dbReference type="AlphaFoldDB" id="A0A6I4M253"/>
<dbReference type="GO" id="GO:0006508">
    <property type="term" value="P:proteolysis"/>
    <property type="evidence" value="ECO:0007669"/>
    <property type="project" value="UniProtKB-KW"/>
</dbReference>
<keyword evidence="6" id="KW-0328">Glycosyltransferase</keyword>
<comment type="caution">
    <text evidence="19">The sequence shown here is derived from an EMBL/GenBank/DDBJ whole genome shotgun (WGS) entry which is preliminary data.</text>
</comment>
<dbReference type="GO" id="GO:0008360">
    <property type="term" value="P:regulation of cell shape"/>
    <property type="evidence" value="ECO:0007669"/>
    <property type="project" value="UniProtKB-KW"/>
</dbReference>
<dbReference type="Gene3D" id="1.10.3810.10">
    <property type="entry name" value="Biosynthetic peptidoglycan transglycosylase-like"/>
    <property type="match status" value="1"/>
</dbReference>
<evidence type="ECO:0000256" key="13">
    <source>
        <dbReference type="ARBA" id="ARBA00034000"/>
    </source>
</evidence>
<feature type="compositionally biased region" description="Basic and acidic residues" evidence="15">
    <location>
        <begin position="646"/>
        <end position="665"/>
    </location>
</feature>
<evidence type="ECO:0000256" key="9">
    <source>
        <dbReference type="ARBA" id="ARBA00022960"/>
    </source>
</evidence>
<keyword evidence="9" id="KW-0133">Cell shape</keyword>
<dbReference type="InterPro" id="IPR050396">
    <property type="entry name" value="Glycosyltr_51/Transpeptidase"/>
</dbReference>
<evidence type="ECO:0000256" key="4">
    <source>
        <dbReference type="ARBA" id="ARBA00022645"/>
    </source>
</evidence>
<dbReference type="SUPFAM" id="SSF53955">
    <property type="entry name" value="Lysozyme-like"/>
    <property type="match status" value="1"/>
</dbReference>
<keyword evidence="10" id="KW-0573">Peptidoglycan synthesis</keyword>
<keyword evidence="11" id="KW-0511">Multifunctional enzyme</keyword>
<comment type="pathway">
    <text evidence="1">Cell wall biogenesis; peptidoglycan biosynthesis.</text>
</comment>
<dbReference type="Gene3D" id="3.40.710.10">
    <property type="entry name" value="DD-peptidase/beta-lactamase superfamily"/>
    <property type="match status" value="1"/>
</dbReference>
<keyword evidence="16" id="KW-0472">Membrane</keyword>
<evidence type="ECO:0000256" key="16">
    <source>
        <dbReference type="SAM" id="Phobius"/>
    </source>
</evidence>
<dbReference type="InterPro" id="IPR001460">
    <property type="entry name" value="PCN-bd_Tpept"/>
</dbReference>
<evidence type="ECO:0000256" key="2">
    <source>
        <dbReference type="ARBA" id="ARBA00007090"/>
    </source>
</evidence>
<comment type="catalytic activity">
    <reaction evidence="13">
        <text>Preferential cleavage: (Ac)2-L-Lys-D-Ala-|-D-Ala. Also transpeptidation of peptidyl-alanyl moieties that are N-acyl substituents of D-alanine.</text>
        <dbReference type="EC" id="3.4.16.4"/>
    </reaction>
</comment>
<dbReference type="Proteomes" id="UP000471147">
    <property type="component" value="Unassembled WGS sequence"/>
</dbReference>
<evidence type="ECO:0000256" key="8">
    <source>
        <dbReference type="ARBA" id="ARBA00022801"/>
    </source>
</evidence>
<name>A0A6I4M253_9SPHN</name>
<keyword evidence="7" id="KW-0808">Transferase</keyword>
<dbReference type="GO" id="GO:0009002">
    <property type="term" value="F:serine-type D-Ala-D-Ala carboxypeptidase activity"/>
    <property type="evidence" value="ECO:0007669"/>
    <property type="project" value="UniProtKB-EC"/>
</dbReference>
<dbReference type="FunFam" id="1.10.3810.10:FF:000001">
    <property type="entry name" value="Penicillin-binding protein 1A"/>
    <property type="match status" value="1"/>
</dbReference>